<organism evidence="2 3">
    <name type="scientific">Colletotrichum trifolii</name>
    <dbReference type="NCBI Taxonomy" id="5466"/>
    <lineage>
        <taxon>Eukaryota</taxon>
        <taxon>Fungi</taxon>
        <taxon>Dikarya</taxon>
        <taxon>Ascomycota</taxon>
        <taxon>Pezizomycotina</taxon>
        <taxon>Sordariomycetes</taxon>
        <taxon>Hypocreomycetidae</taxon>
        <taxon>Glomerellales</taxon>
        <taxon>Glomerellaceae</taxon>
        <taxon>Colletotrichum</taxon>
        <taxon>Colletotrichum orbiculare species complex</taxon>
    </lineage>
</organism>
<reference evidence="2 3" key="1">
    <citation type="submission" date="2018-12" db="EMBL/GenBank/DDBJ databases">
        <title>Genome sequence and assembly of Colletotrichum trifolii.</title>
        <authorList>
            <person name="Gan P."/>
            <person name="Shirasu K."/>
        </authorList>
    </citation>
    <scope>NUCLEOTIDE SEQUENCE [LARGE SCALE GENOMIC DNA]</scope>
    <source>
        <strain evidence="2 3">543-2</strain>
    </source>
</reference>
<name>A0A4R8RA63_COLTR</name>
<comment type="caution">
    <text evidence="2">The sequence shown here is derived from an EMBL/GenBank/DDBJ whole genome shotgun (WGS) entry which is preliminary data.</text>
</comment>
<feature type="compositionally biased region" description="Basic residues" evidence="1">
    <location>
        <begin position="85"/>
        <end position="106"/>
    </location>
</feature>
<evidence type="ECO:0000256" key="1">
    <source>
        <dbReference type="SAM" id="MobiDB-lite"/>
    </source>
</evidence>
<dbReference type="AlphaFoldDB" id="A0A4R8RA63"/>
<keyword evidence="3" id="KW-1185">Reference proteome</keyword>
<dbReference type="EMBL" id="RYZW01000072">
    <property type="protein sequence ID" value="TDZ53222.1"/>
    <property type="molecule type" value="Genomic_DNA"/>
</dbReference>
<evidence type="ECO:0000313" key="3">
    <source>
        <dbReference type="Proteomes" id="UP000295703"/>
    </source>
</evidence>
<sequence>MTSCSHRVHTTGRGCFARELRRDRRLQLDQGQQPELQKRQSRRLEIYQPERPLASVQVSGRLWQSRLRFLHICSIGRRSSQGARGARRLSRSRETRKRRRQVGKTA</sequence>
<gene>
    <name evidence="2" type="ORF">CTRI78_v007069</name>
</gene>
<evidence type="ECO:0000313" key="2">
    <source>
        <dbReference type="EMBL" id="TDZ53222.1"/>
    </source>
</evidence>
<protein>
    <submittedName>
        <fullName evidence="2">Uncharacterized protein</fullName>
    </submittedName>
</protein>
<accession>A0A4R8RA63</accession>
<dbReference type="Proteomes" id="UP000295703">
    <property type="component" value="Unassembled WGS sequence"/>
</dbReference>
<proteinExistence type="predicted"/>
<feature type="region of interest" description="Disordered" evidence="1">
    <location>
        <begin position="80"/>
        <end position="106"/>
    </location>
</feature>